<sequence>MGFLRSPLLGMGLALNIACASHADALVPRRGTNNTSGQNLLTSEVADFVKEHMDYWKIPGMAIAVVDKDDIFTQGYGFSELPDKKVTPDTLFYGGSTTKAQTAACLSVLIKNGSYDALANGWATNISSILKDDFVLENKWATEHITLDDAVSHRSGLPRHDRALMREKNGVPLSTADLVRNLRNLPYIHEPRVASYYNNHMYVVLSHVIETVTKKGLKQVMRELIWNPLGMNSTYLGLADAQKAHKDLAKGYLWINQTEQINGTRQANQTGQFKPVTYMPMTDLSGSAAVISNVRDYAQWIRGLVNHTHIFSEDVHDDIRTARFIFDPAPQFGYDIDLYSLGWFRNVLKGHLFYRHDGVMLGFRSMVYWFPEEKFGFVIFANSDTAATANNIIARKLVAMKLNIPEKEVFNVTASREGITTPEQDFEVAVKKYYPNHTISDPSFSFKDMEGTYVNAGYGTMTLRSAPGPKNETVLIAERPDMSWDYTYTFRHIFGDKWISGLSWREERFNTGSFGPAEFIKGTDGKPAALKMTSMQGTTSEGNITYNKTG</sequence>
<evidence type="ECO:0000256" key="2">
    <source>
        <dbReference type="SAM" id="SignalP"/>
    </source>
</evidence>
<dbReference type="Gene3D" id="3.40.710.10">
    <property type="entry name" value="DD-peptidase/beta-lactamase superfamily"/>
    <property type="match status" value="1"/>
</dbReference>
<evidence type="ECO:0000313" key="5">
    <source>
        <dbReference type="Proteomes" id="UP000030151"/>
    </source>
</evidence>
<feature type="signal peptide" evidence="2">
    <location>
        <begin position="1"/>
        <end position="25"/>
    </location>
</feature>
<dbReference type="eggNOG" id="ENOG502S0EY">
    <property type="taxonomic scope" value="Eukaryota"/>
</dbReference>
<dbReference type="Proteomes" id="UP000030151">
    <property type="component" value="Unassembled WGS sequence"/>
</dbReference>
<accession>A0A014NBH9</accession>
<name>A0A014NBH9_9HYPO</name>
<dbReference type="InterPro" id="IPR050491">
    <property type="entry name" value="AmpC-like"/>
</dbReference>
<evidence type="ECO:0000259" key="3">
    <source>
        <dbReference type="Pfam" id="PF00144"/>
    </source>
</evidence>
<dbReference type="PANTHER" id="PTHR46825">
    <property type="entry name" value="D-ALANYL-D-ALANINE-CARBOXYPEPTIDASE/ENDOPEPTIDASE AMPH"/>
    <property type="match status" value="1"/>
</dbReference>
<proteinExistence type="inferred from homology"/>
<evidence type="ECO:0000313" key="4">
    <source>
        <dbReference type="EMBL" id="EXU98590.1"/>
    </source>
</evidence>
<dbReference type="AlphaFoldDB" id="A0A014NBH9"/>
<dbReference type="HOGENOM" id="CLU_020027_14_1_1"/>
<comment type="similarity">
    <text evidence="1">Belongs to the peptidase S12 family.</text>
</comment>
<organism evidence="4 5">
    <name type="scientific">Metarhizium robertsii</name>
    <dbReference type="NCBI Taxonomy" id="568076"/>
    <lineage>
        <taxon>Eukaryota</taxon>
        <taxon>Fungi</taxon>
        <taxon>Dikarya</taxon>
        <taxon>Ascomycota</taxon>
        <taxon>Pezizomycotina</taxon>
        <taxon>Sordariomycetes</taxon>
        <taxon>Hypocreomycetidae</taxon>
        <taxon>Hypocreales</taxon>
        <taxon>Clavicipitaceae</taxon>
        <taxon>Metarhizium</taxon>
    </lineage>
</organism>
<dbReference type="InterPro" id="IPR012338">
    <property type="entry name" value="Beta-lactam/transpept-like"/>
</dbReference>
<reference evidence="4 5" key="1">
    <citation type="submission" date="2014-02" db="EMBL/GenBank/DDBJ databases">
        <title>The genome sequence of the entomopathogenic fungus Metarhizium robertsii ARSEF 2575.</title>
        <authorList>
            <person name="Giuliano Garisto Donzelli B."/>
            <person name="Roe B.A."/>
            <person name="Macmil S.L."/>
            <person name="Krasnoff S.B."/>
            <person name="Gibson D.M."/>
        </authorList>
    </citation>
    <scope>NUCLEOTIDE SEQUENCE [LARGE SCALE GENOMIC DNA]</scope>
    <source>
        <strain evidence="4 5">ARSEF 2575</strain>
    </source>
</reference>
<comment type="caution">
    <text evidence="4">The sequence shown here is derived from an EMBL/GenBank/DDBJ whole genome shotgun (WGS) entry which is preliminary data.</text>
</comment>
<dbReference type="Pfam" id="PF00144">
    <property type="entry name" value="Beta-lactamase"/>
    <property type="match status" value="1"/>
</dbReference>
<gene>
    <name evidence="4" type="ORF">X797_008304</name>
</gene>
<evidence type="ECO:0000256" key="1">
    <source>
        <dbReference type="ARBA" id="ARBA00038215"/>
    </source>
</evidence>
<dbReference type="PANTHER" id="PTHR46825:SF9">
    <property type="entry name" value="BETA-LACTAMASE-RELATED DOMAIN-CONTAINING PROTEIN"/>
    <property type="match status" value="1"/>
</dbReference>
<dbReference type="EMBL" id="JELW01000025">
    <property type="protein sequence ID" value="EXU98590.1"/>
    <property type="molecule type" value="Genomic_DNA"/>
</dbReference>
<dbReference type="InterPro" id="IPR001466">
    <property type="entry name" value="Beta-lactam-related"/>
</dbReference>
<feature type="chain" id="PRO_5001473058" evidence="2">
    <location>
        <begin position="26"/>
        <end position="550"/>
    </location>
</feature>
<dbReference type="OrthoDB" id="5946976at2759"/>
<feature type="domain" description="Beta-lactamase-related" evidence="3">
    <location>
        <begin position="46"/>
        <end position="387"/>
    </location>
</feature>
<protein>
    <submittedName>
        <fullName evidence="4">Beta-lactamase superfamily protein</fullName>
    </submittedName>
</protein>
<keyword evidence="2" id="KW-0732">Signal</keyword>
<dbReference type="SUPFAM" id="SSF56601">
    <property type="entry name" value="beta-lactamase/transpeptidase-like"/>
    <property type="match status" value="1"/>
</dbReference>